<dbReference type="Gene3D" id="3.10.20.30">
    <property type="match status" value="1"/>
</dbReference>
<dbReference type="Pfam" id="PF00970">
    <property type="entry name" value="FAD_binding_6"/>
    <property type="match status" value="1"/>
</dbReference>
<dbReference type="Gene3D" id="2.40.30.10">
    <property type="entry name" value="Translation factors"/>
    <property type="match status" value="1"/>
</dbReference>
<dbReference type="InterPro" id="IPR036010">
    <property type="entry name" value="2Fe-2S_ferredoxin-like_sf"/>
</dbReference>
<dbReference type="Pfam" id="PF00111">
    <property type="entry name" value="Fer2"/>
    <property type="match status" value="1"/>
</dbReference>
<dbReference type="SUPFAM" id="SSF63380">
    <property type="entry name" value="Riboflavin synthase domain-like"/>
    <property type="match status" value="1"/>
</dbReference>
<dbReference type="GO" id="GO:0050660">
    <property type="term" value="F:flavin adenine dinucleotide binding"/>
    <property type="evidence" value="ECO:0007669"/>
    <property type="project" value="TreeGrafter"/>
</dbReference>
<evidence type="ECO:0000259" key="10">
    <source>
        <dbReference type="PROSITE" id="PS51384"/>
    </source>
</evidence>
<comment type="caution">
    <text evidence="11">The sequence shown here is derived from an EMBL/GenBank/DDBJ whole genome shotgun (WGS) entry which is preliminary data.</text>
</comment>
<evidence type="ECO:0000256" key="8">
    <source>
        <dbReference type="ARBA" id="ARBA00023014"/>
    </source>
</evidence>
<organism evidence="11 12">
    <name type="scientific">Streptacidiphilus fuscans</name>
    <dbReference type="NCBI Taxonomy" id="2789292"/>
    <lineage>
        <taxon>Bacteria</taxon>
        <taxon>Bacillati</taxon>
        <taxon>Actinomycetota</taxon>
        <taxon>Actinomycetes</taxon>
        <taxon>Kitasatosporales</taxon>
        <taxon>Streptomycetaceae</taxon>
        <taxon>Streptacidiphilus</taxon>
    </lineage>
</organism>
<dbReference type="InterPro" id="IPR006058">
    <property type="entry name" value="2Fe2S_fd_BS"/>
</dbReference>
<accession>A0A931B727</accession>
<dbReference type="GO" id="GO:0046872">
    <property type="term" value="F:metal ion binding"/>
    <property type="evidence" value="ECO:0007669"/>
    <property type="project" value="UniProtKB-KW"/>
</dbReference>
<sequence length="364" mass="39103">MRGAHGAHGAHGVAGWHRLQVASVRRVGDDAVSLTLDVPEPLADTFAHRPGQHVTIRHTLAGRELRRSYSVCPPPDDPGRLRLVVKRLGPGGFAEYATNGLTAGDVLEVAGPAGDFHLADAPGGHHVLIAGGSGITPLLSMAEAALRQDPTCRVSLLYANRTMGSVLLADDVATLERRYGDRFSVVHVLSREPAPTAPPVGRIDQERLPELLAMVGADRPAAHRYFYLCGPWGLVETARKALADWGADEDDVRFELFSAGDREEQPAAAPGRSGRITVYFDGEATDLTMEPEDESVLDAVLRAQPDVPYSCRDGLCGVCRARVVSGEVVLARQYALTEKDLARGYTLPCRARPATPEIALDFDA</sequence>
<dbReference type="SUPFAM" id="SSF52343">
    <property type="entry name" value="Ferredoxin reductase-like, C-terminal NADP-linked domain"/>
    <property type="match status" value="1"/>
</dbReference>
<keyword evidence="7" id="KW-0408">Iron</keyword>
<feature type="domain" description="2Fe-2S ferredoxin-type" evidence="9">
    <location>
        <begin position="274"/>
        <end position="364"/>
    </location>
</feature>
<dbReference type="InterPro" id="IPR050415">
    <property type="entry name" value="MRET"/>
</dbReference>
<dbReference type="GO" id="GO:0051537">
    <property type="term" value="F:2 iron, 2 sulfur cluster binding"/>
    <property type="evidence" value="ECO:0007669"/>
    <property type="project" value="UniProtKB-KW"/>
</dbReference>
<evidence type="ECO:0000256" key="5">
    <source>
        <dbReference type="ARBA" id="ARBA00022827"/>
    </source>
</evidence>
<protein>
    <submittedName>
        <fullName evidence="11">2Fe-2S iron-sulfur cluster binding domain-containing protein</fullName>
    </submittedName>
</protein>
<dbReference type="PANTHER" id="PTHR47354">
    <property type="entry name" value="NADH OXIDOREDUCTASE HCR"/>
    <property type="match status" value="1"/>
</dbReference>
<evidence type="ECO:0000313" key="11">
    <source>
        <dbReference type="EMBL" id="MBF9070657.1"/>
    </source>
</evidence>
<evidence type="ECO:0000256" key="6">
    <source>
        <dbReference type="ARBA" id="ARBA00023002"/>
    </source>
</evidence>
<keyword evidence="3" id="KW-0001">2Fe-2S</keyword>
<dbReference type="AlphaFoldDB" id="A0A931B727"/>
<keyword evidence="12" id="KW-1185">Reference proteome</keyword>
<evidence type="ECO:0000256" key="1">
    <source>
        <dbReference type="ARBA" id="ARBA00001974"/>
    </source>
</evidence>
<feature type="domain" description="FAD-binding FR-type" evidence="10">
    <location>
        <begin position="14"/>
        <end position="119"/>
    </location>
</feature>
<dbReference type="InterPro" id="IPR039261">
    <property type="entry name" value="FNR_nucleotide-bd"/>
</dbReference>
<keyword evidence="6" id="KW-0560">Oxidoreductase</keyword>
<dbReference type="PANTHER" id="PTHR47354:SF8">
    <property type="entry name" value="1,2-PHENYLACETYL-COA EPOXIDASE, SUBUNIT E"/>
    <property type="match status" value="1"/>
</dbReference>
<dbReference type="PROSITE" id="PS51085">
    <property type="entry name" value="2FE2S_FER_2"/>
    <property type="match status" value="1"/>
</dbReference>
<keyword evidence="8" id="KW-0411">Iron-sulfur</keyword>
<dbReference type="CDD" id="cd06214">
    <property type="entry name" value="PA_degradation_oxidoreductase_like"/>
    <property type="match status" value="1"/>
</dbReference>
<comment type="cofactor">
    <cofactor evidence="1">
        <name>FAD</name>
        <dbReference type="ChEBI" id="CHEBI:57692"/>
    </cofactor>
</comment>
<keyword evidence="2" id="KW-0285">Flavoprotein</keyword>
<keyword evidence="5" id="KW-0274">FAD</keyword>
<reference evidence="11" key="1">
    <citation type="submission" date="2020-11" db="EMBL/GenBank/DDBJ databases">
        <title>Isolation and identification of active actinomycetes.</title>
        <authorList>
            <person name="Yu B."/>
        </authorList>
    </citation>
    <scope>NUCLEOTIDE SEQUENCE</scope>
    <source>
        <strain evidence="11">NEAU-YB345</strain>
    </source>
</reference>
<name>A0A931B727_9ACTN</name>
<proteinExistence type="predicted"/>
<evidence type="ECO:0000256" key="2">
    <source>
        <dbReference type="ARBA" id="ARBA00022630"/>
    </source>
</evidence>
<dbReference type="SUPFAM" id="SSF54292">
    <property type="entry name" value="2Fe-2S ferredoxin-like"/>
    <property type="match status" value="1"/>
</dbReference>
<dbReference type="GO" id="GO:0016491">
    <property type="term" value="F:oxidoreductase activity"/>
    <property type="evidence" value="ECO:0007669"/>
    <property type="project" value="UniProtKB-KW"/>
</dbReference>
<dbReference type="PRINTS" id="PR00410">
    <property type="entry name" value="PHEHYDRXLASE"/>
</dbReference>
<dbReference type="PROSITE" id="PS00197">
    <property type="entry name" value="2FE2S_FER_1"/>
    <property type="match status" value="1"/>
</dbReference>
<dbReference type="Pfam" id="PF00175">
    <property type="entry name" value="NAD_binding_1"/>
    <property type="match status" value="1"/>
</dbReference>
<gene>
    <name evidence="11" type="ORF">I2501_21780</name>
</gene>
<dbReference type="InterPro" id="IPR001041">
    <property type="entry name" value="2Fe-2S_ferredoxin-type"/>
</dbReference>
<dbReference type="EMBL" id="JADPRT010000009">
    <property type="protein sequence ID" value="MBF9070657.1"/>
    <property type="molecule type" value="Genomic_DNA"/>
</dbReference>
<dbReference type="Proteomes" id="UP000657385">
    <property type="component" value="Unassembled WGS sequence"/>
</dbReference>
<keyword evidence="4" id="KW-0479">Metal-binding</keyword>
<dbReference type="InterPro" id="IPR008333">
    <property type="entry name" value="Cbr1-like_FAD-bd_dom"/>
</dbReference>
<dbReference type="InterPro" id="IPR012675">
    <property type="entry name" value="Beta-grasp_dom_sf"/>
</dbReference>
<evidence type="ECO:0000256" key="3">
    <source>
        <dbReference type="ARBA" id="ARBA00022714"/>
    </source>
</evidence>
<dbReference type="PROSITE" id="PS51384">
    <property type="entry name" value="FAD_FR"/>
    <property type="match status" value="1"/>
</dbReference>
<dbReference type="Gene3D" id="3.40.50.80">
    <property type="entry name" value="Nucleotide-binding domain of ferredoxin-NADP reductase (FNR) module"/>
    <property type="match status" value="1"/>
</dbReference>
<dbReference type="InterPro" id="IPR017938">
    <property type="entry name" value="Riboflavin_synthase-like_b-brl"/>
</dbReference>
<evidence type="ECO:0000313" key="12">
    <source>
        <dbReference type="Proteomes" id="UP000657385"/>
    </source>
</evidence>
<evidence type="ECO:0000256" key="7">
    <source>
        <dbReference type="ARBA" id="ARBA00023004"/>
    </source>
</evidence>
<evidence type="ECO:0000256" key="4">
    <source>
        <dbReference type="ARBA" id="ARBA00022723"/>
    </source>
</evidence>
<dbReference type="InterPro" id="IPR017927">
    <property type="entry name" value="FAD-bd_FR_type"/>
</dbReference>
<dbReference type="InterPro" id="IPR001433">
    <property type="entry name" value="OxRdtase_FAD/NAD-bd"/>
</dbReference>
<dbReference type="CDD" id="cd00207">
    <property type="entry name" value="fer2"/>
    <property type="match status" value="1"/>
</dbReference>
<evidence type="ECO:0000259" key="9">
    <source>
        <dbReference type="PROSITE" id="PS51085"/>
    </source>
</evidence>